<organism evidence="4 5">
    <name type="scientific">Rubripirellula tenax</name>
    <dbReference type="NCBI Taxonomy" id="2528015"/>
    <lineage>
        <taxon>Bacteria</taxon>
        <taxon>Pseudomonadati</taxon>
        <taxon>Planctomycetota</taxon>
        <taxon>Planctomycetia</taxon>
        <taxon>Pirellulales</taxon>
        <taxon>Pirellulaceae</taxon>
        <taxon>Rubripirellula</taxon>
    </lineage>
</organism>
<evidence type="ECO:0000256" key="2">
    <source>
        <dbReference type="SAM" id="MobiDB-lite"/>
    </source>
</evidence>
<gene>
    <name evidence="4" type="ORF">Poly51_24000</name>
</gene>
<keyword evidence="5" id="KW-1185">Reference proteome</keyword>
<evidence type="ECO:0000256" key="1">
    <source>
        <dbReference type="RuleBase" id="RU004003"/>
    </source>
</evidence>
<accession>A0A5C6FA78</accession>
<dbReference type="Proteomes" id="UP000318288">
    <property type="component" value="Unassembled WGS sequence"/>
</dbReference>
<proteinExistence type="inferred from homology"/>
<dbReference type="GO" id="GO:0009306">
    <property type="term" value="P:protein secretion"/>
    <property type="evidence" value="ECO:0007669"/>
    <property type="project" value="InterPro"/>
</dbReference>
<protein>
    <submittedName>
        <fullName evidence="4">Bacterial type II and III secretion system protein</fullName>
    </submittedName>
</protein>
<sequence>MMAQSIAVFTGIVFSLIGPCALGQLTISDPGENQEQGYLLGEGESFGRPATSATISATAASHRSLARPKPMTLKDDGFTTKEPLTQIRINVRYLMVDAATRQQMYRQLDPSRTRHLGPPSRQLPGSKSVSSLEARDGCDNTITVPSGATVCLLDATDAKLIIDAVSVAAASSMQRSPSAMLLDGKEAEMNDLTQRPFVVDVQGSAEDRKPVIEVFEEGTHLRLRADVVAGETSIRVTARIECSRILDVVSESIFGYGDEPIEIQFPRHMTTVAQASDVVPNQSVLLIDPHFHSTKQIQSETPVPMFGKIPYVGQNFKNVHAVDVEQYLILMLEPSVVKKF</sequence>
<comment type="caution">
    <text evidence="4">The sequence shown here is derived from an EMBL/GenBank/DDBJ whole genome shotgun (WGS) entry which is preliminary data.</text>
</comment>
<dbReference type="EMBL" id="SJPW01000003">
    <property type="protein sequence ID" value="TWU56489.1"/>
    <property type="molecule type" value="Genomic_DNA"/>
</dbReference>
<evidence type="ECO:0000313" key="4">
    <source>
        <dbReference type="EMBL" id="TWU56489.1"/>
    </source>
</evidence>
<reference evidence="4 5" key="1">
    <citation type="submission" date="2019-02" db="EMBL/GenBank/DDBJ databases">
        <title>Deep-cultivation of Planctomycetes and their phenomic and genomic characterization uncovers novel biology.</title>
        <authorList>
            <person name="Wiegand S."/>
            <person name="Jogler M."/>
            <person name="Boedeker C."/>
            <person name="Pinto D."/>
            <person name="Vollmers J."/>
            <person name="Rivas-Marin E."/>
            <person name="Kohn T."/>
            <person name="Peeters S.H."/>
            <person name="Heuer A."/>
            <person name="Rast P."/>
            <person name="Oberbeckmann S."/>
            <person name="Bunk B."/>
            <person name="Jeske O."/>
            <person name="Meyerdierks A."/>
            <person name="Storesund J.E."/>
            <person name="Kallscheuer N."/>
            <person name="Luecker S."/>
            <person name="Lage O.M."/>
            <person name="Pohl T."/>
            <person name="Merkel B.J."/>
            <person name="Hornburger P."/>
            <person name="Mueller R.-W."/>
            <person name="Bruemmer F."/>
            <person name="Labrenz M."/>
            <person name="Spormann A.M."/>
            <person name="Op Den Camp H."/>
            <person name="Overmann J."/>
            <person name="Amann R."/>
            <person name="Jetten M.S.M."/>
            <person name="Mascher T."/>
            <person name="Medema M.H."/>
            <person name="Devos D.P."/>
            <person name="Kaster A.-K."/>
            <person name="Ovreas L."/>
            <person name="Rohde M."/>
            <person name="Galperin M.Y."/>
            <person name="Jogler C."/>
        </authorList>
    </citation>
    <scope>NUCLEOTIDE SEQUENCE [LARGE SCALE GENOMIC DNA]</scope>
    <source>
        <strain evidence="4 5">Poly51</strain>
    </source>
</reference>
<name>A0A5C6FA78_9BACT</name>
<dbReference type="InterPro" id="IPR001775">
    <property type="entry name" value="GspD/PilQ"/>
</dbReference>
<dbReference type="PRINTS" id="PR00811">
    <property type="entry name" value="BCTERIALGSPD"/>
</dbReference>
<evidence type="ECO:0000313" key="5">
    <source>
        <dbReference type="Proteomes" id="UP000318288"/>
    </source>
</evidence>
<dbReference type="RefSeq" id="WP_146457596.1">
    <property type="nucleotide sequence ID" value="NZ_SJPW01000003.1"/>
</dbReference>
<dbReference type="OrthoDB" id="276771at2"/>
<feature type="domain" description="Type II/III secretion system secretin-like" evidence="3">
    <location>
        <begin position="173"/>
        <end position="338"/>
    </location>
</feature>
<dbReference type="AlphaFoldDB" id="A0A5C6FA78"/>
<comment type="similarity">
    <text evidence="1">Belongs to the bacterial secretin family.</text>
</comment>
<dbReference type="InterPro" id="IPR004846">
    <property type="entry name" value="T2SS/T3SS_dom"/>
</dbReference>
<feature type="region of interest" description="Disordered" evidence="2">
    <location>
        <begin position="58"/>
        <end position="78"/>
    </location>
</feature>
<evidence type="ECO:0000259" key="3">
    <source>
        <dbReference type="Pfam" id="PF00263"/>
    </source>
</evidence>
<feature type="region of interest" description="Disordered" evidence="2">
    <location>
        <begin position="107"/>
        <end position="132"/>
    </location>
</feature>
<dbReference type="Pfam" id="PF00263">
    <property type="entry name" value="Secretin"/>
    <property type="match status" value="1"/>
</dbReference>